<feature type="region of interest" description="Disordered" evidence="6">
    <location>
        <begin position="268"/>
        <end position="289"/>
    </location>
</feature>
<feature type="compositionally biased region" description="Gly residues" evidence="6">
    <location>
        <begin position="278"/>
        <end position="289"/>
    </location>
</feature>
<reference evidence="10 11" key="1">
    <citation type="submission" date="2018-08" db="EMBL/GenBank/DDBJ databases">
        <title>Paraburkholderia sp. DHOM06 isolated from forest soil.</title>
        <authorList>
            <person name="Gao Z.-H."/>
            <person name="Qiu L.-H."/>
        </authorList>
    </citation>
    <scope>NUCLEOTIDE SEQUENCE [LARGE SCALE GENOMIC DNA]</scope>
    <source>
        <strain evidence="10 11">DHOM06</strain>
    </source>
</reference>
<dbReference type="Gene3D" id="2.40.50.100">
    <property type="match status" value="1"/>
</dbReference>
<dbReference type="InterPro" id="IPR030190">
    <property type="entry name" value="MacA_alpha-hairpin_sf"/>
</dbReference>
<keyword evidence="11" id="KW-1185">Reference proteome</keyword>
<keyword evidence="4 5" id="KW-0175">Coiled coil</keyword>
<evidence type="ECO:0000313" key="11">
    <source>
        <dbReference type="Proteomes" id="UP000256838"/>
    </source>
</evidence>
<evidence type="ECO:0000259" key="9">
    <source>
        <dbReference type="Pfam" id="PF25990"/>
    </source>
</evidence>
<dbReference type="InterPro" id="IPR058627">
    <property type="entry name" value="MdtA-like_C"/>
</dbReference>
<keyword evidence="3" id="KW-0813">Transport</keyword>
<comment type="caution">
    <text evidence="10">The sequence shown here is derived from an EMBL/GenBank/DDBJ whole genome shotgun (WGS) entry which is preliminary data.</text>
</comment>
<dbReference type="PANTHER" id="PTHR30469:SF33">
    <property type="entry name" value="SLR1207 PROTEIN"/>
    <property type="match status" value="1"/>
</dbReference>
<evidence type="ECO:0000256" key="5">
    <source>
        <dbReference type="SAM" id="Coils"/>
    </source>
</evidence>
<dbReference type="AlphaFoldDB" id="A0A3D8K2N1"/>
<dbReference type="EMBL" id="QRGA01000005">
    <property type="protein sequence ID" value="RDU99420.1"/>
    <property type="molecule type" value="Genomic_DNA"/>
</dbReference>
<dbReference type="NCBIfam" id="TIGR01730">
    <property type="entry name" value="RND_mfp"/>
    <property type="match status" value="1"/>
</dbReference>
<dbReference type="Gene3D" id="2.40.30.170">
    <property type="match status" value="1"/>
</dbReference>
<dbReference type="GO" id="GO:0019898">
    <property type="term" value="C:extrinsic component of membrane"/>
    <property type="evidence" value="ECO:0007669"/>
    <property type="project" value="InterPro"/>
</dbReference>
<dbReference type="Gene3D" id="2.40.420.20">
    <property type="match status" value="1"/>
</dbReference>
<accession>A0A3D8K2N1</accession>
<dbReference type="OrthoDB" id="9784484at2"/>
<dbReference type="SUPFAM" id="SSF111369">
    <property type="entry name" value="HlyD-like secretion proteins"/>
    <property type="match status" value="1"/>
</dbReference>
<comment type="similarity">
    <text evidence="2">Belongs to the membrane fusion protein (MFP) (TC 8.A.1) family.</text>
</comment>
<evidence type="ECO:0000256" key="2">
    <source>
        <dbReference type="ARBA" id="ARBA00009477"/>
    </source>
</evidence>
<dbReference type="Gene3D" id="6.10.140.1990">
    <property type="match status" value="1"/>
</dbReference>
<evidence type="ECO:0000259" key="7">
    <source>
        <dbReference type="Pfam" id="PF25917"/>
    </source>
</evidence>
<evidence type="ECO:0000256" key="6">
    <source>
        <dbReference type="SAM" id="MobiDB-lite"/>
    </source>
</evidence>
<dbReference type="Pfam" id="PF25917">
    <property type="entry name" value="BSH_RND"/>
    <property type="match status" value="1"/>
</dbReference>
<evidence type="ECO:0000256" key="1">
    <source>
        <dbReference type="ARBA" id="ARBA00004196"/>
    </source>
</evidence>
<evidence type="ECO:0000259" key="8">
    <source>
        <dbReference type="Pfam" id="PF25967"/>
    </source>
</evidence>
<feature type="domain" description="Multidrug resistance protein MdtA-like barrel-sandwich hybrid" evidence="7">
    <location>
        <begin position="61"/>
        <end position="216"/>
    </location>
</feature>
<feature type="coiled-coil region" evidence="5">
    <location>
        <begin position="147"/>
        <end position="181"/>
    </location>
</feature>
<dbReference type="InterPro" id="IPR058636">
    <property type="entry name" value="Beta-barrel_YknX"/>
</dbReference>
<sequence>MIKQRYRRLVAGTGALVLALAALVGYRHFKSNDAPPYLTARVERADLEDAVLAAGTLYAHRQVDVGAQVSGQLKILKAELGDQVQAGQLLAEIDPTLLEHALKQAEADERSLAAQRSATEARVRLTALGAARERELWDREATSKQAFERAEAESQIERANLDDLSARWKRARIEVDKARANAGYTRIVAPMAGEVVAIVTREGQTVIAEQQAPVILKLAALDTMTVKAQVSEADVLRVAPGQPVHFTVLGDPDKRYEGKVRAIEPAPHDFAEQSSAGSGSGGGASGGSPSRGGAAVFYNALFEVPNPGHRLRISMTAEVSIVHGTAKNTLVLPSSALGEKSAGGLFAVRVLANDGQVQTRQVQVGMNNHVKAQVLAGLREGERVIVGEGAPDSDASKKAEGA</sequence>
<dbReference type="GO" id="GO:1990195">
    <property type="term" value="C:macrolide transmembrane transporter complex"/>
    <property type="evidence" value="ECO:0007669"/>
    <property type="project" value="InterPro"/>
</dbReference>
<evidence type="ECO:0000256" key="4">
    <source>
        <dbReference type="ARBA" id="ARBA00023054"/>
    </source>
</evidence>
<dbReference type="Proteomes" id="UP000256838">
    <property type="component" value="Unassembled WGS sequence"/>
</dbReference>
<feature type="domain" description="Multidrug resistance protein MdtA-like C-terminal permuted SH3" evidence="8">
    <location>
        <begin position="328"/>
        <end position="389"/>
    </location>
</feature>
<feature type="domain" description="YknX-like beta-barrel" evidence="9">
    <location>
        <begin position="224"/>
        <end position="275"/>
    </location>
</feature>
<dbReference type="PANTHER" id="PTHR30469">
    <property type="entry name" value="MULTIDRUG RESISTANCE PROTEIN MDTA"/>
    <property type="match status" value="1"/>
</dbReference>
<dbReference type="GO" id="GO:0015562">
    <property type="term" value="F:efflux transmembrane transporter activity"/>
    <property type="evidence" value="ECO:0007669"/>
    <property type="project" value="TreeGrafter"/>
</dbReference>
<comment type="subcellular location">
    <subcellularLocation>
        <location evidence="1">Cell envelope</location>
    </subcellularLocation>
</comment>
<dbReference type="InterPro" id="IPR058625">
    <property type="entry name" value="MdtA-like_BSH"/>
</dbReference>
<dbReference type="Pfam" id="PF25990">
    <property type="entry name" value="Beta-barrel_YknX"/>
    <property type="match status" value="1"/>
</dbReference>
<gene>
    <name evidence="10" type="ORF">DWV00_09315</name>
</gene>
<dbReference type="Pfam" id="PF25967">
    <property type="entry name" value="RND-MFP_C"/>
    <property type="match status" value="1"/>
</dbReference>
<protein>
    <submittedName>
        <fullName evidence="10">Efflux RND transporter periplasmic adaptor subunit</fullName>
    </submittedName>
</protein>
<dbReference type="InterPro" id="IPR006143">
    <property type="entry name" value="RND_pump_MFP"/>
</dbReference>
<name>A0A3D8K2N1_9BURK</name>
<dbReference type="GO" id="GO:1990281">
    <property type="term" value="C:efflux pump complex"/>
    <property type="evidence" value="ECO:0007669"/>
    <property type="project" value="TreeGrafter"/>
</dbReference>
<evidence type="ECO:0000256" key="3">
    <source>
        <dbReference type="ARBA" id="ARBA00022448"/>
    </source>
</evidence>
<proteinExistence type="inferred from homology"/>
<dbReference type="GO" id="GO:0030313">
    <property type="term" value="C:cell envelope"/>
    <property type="evidence" value="ECO:0007669"/>
    <property type="project" value="UniProtKB-SubCell"/>
</dbReference>
<organism evidence="10 11">
    <name type="scientific">Trinickia dinghuensis</name>
    <dbReference type="NCBI Taxonomy" id="2291023"/>
    <lineage>
        <taxon>Bacteria</taxon>
        <taxon>Pseudomonadati</taxon>
        <taxon>Pseudomonadota</taxon>
        <taxon>Betaproteobacteria</taxon>
        <taxon>Burkholderiales</taxon>
        <taxon>Burkholderiaceae</taxon>
        <taxon>Trinickia</taxon>
    </lineage>
</organism>
<evidence type="ECO:0000313" key="10">
    <source>
        <dbReference type="EMBL" id="RDU99420.1"/>
    </source>
</evidence>
<dbReference type="GO" id="GO:1990961">
    <property type="term" value="P:xenobiotic detoxification by transmembrane export across the plasma membrane"/>
    <property type="evidence" value="ECO:0007669"/>
    <property type="project" value="InterPro"/>
</dbReference>